<dbReference type="InterPro" id="IPR016032">
    <property type="entry name" value="Sig_transdc_resp-reg_C-effctor"/>
</dbReference>
<evidence type="ECO:0000259" key="7">
    <source>
        <dbReference type="PROSITE" id="PS50043"/>
    </source>
</evidence>
<keyword evidence="10" id="KW-1185">Reference proteome</keyword>
<dbReference type="PRINTS" id="PR00038">
    <property type="entry name" value="HTHLUXR"/>
</dbReference>
<sequence>MINVMLVEDQRLFREGVEALINKTDDIQVIGMAENGETAIELVERKVPDVILMDIHMPNLDGIKTTSYLKEKYPNIKIVMLTTEADEDNVIRGISVGADGFLLKGLYSDNLIRSIRDAQRGQIVFSGEVAKILAYKIRELTMSEKQILAKRIENKGFSFTNRELDIAYLIMEGNTNKSIAQKLFLGEGTVKNYISELYHKLELGNRKEAENYFQKLLK</sequence>
<evidence type="ECO:0000256" key="6">
    <source>
        <dbReference type="PROSITE-ProRule" id="PRU00169"/>
    </source>
</evidence>
<dbReference type="SMART" id="SM00421">
    <property type="entry name" value="HTH_LUXR"/>
    <property type="match status" value="1"/>
</dbReference>
<dbReference type="PANTHER" id="PTHR43214">
    <property type="entry name" value="TWO-COMPONENT RESPONSE REGULATOR"/>
    <property type="match status" value="1"/>
</dbReference>
<evidence type="ECO:0000256" key="5">
    <source>
        <dbReference type="ARBA" id="ARBA00023163"/>
    </source>
</evidence>
<dbReference type="RefSeq" id="WP_390359142.1">
    <property type="nucleotide sequence ID" value="NZ_JBHTKJ010000007.1"/>
</dbReference>
<dbReference type="SUPFAM" id="SSF46894">
    <property type="entry name" value="C-terminal effector domain of the bipartite response regulators"/>
    <property type="match status" value="1"/>
</dbReference>
<evidence type="ECO:0000256" key="1">
    <source>
        <dbReference type="ARBA" id="ARBA00004496"/>
    </source>
</evidence>
<feature type="modified residue" description="4-aspartylphosphate" evidence="6">
    <location>
        <position position="54"/>
    </location>
</feature>
<comment type="subcellular location">
    <subcellularLocation>
        <location evidence="1">Cytoplasm</location>
    </subcellularLocation>
</comment>
<evidence type="ECO:0000256" key="3">
    <source>
        <dbReference type="ARBA" id="ARBA00023015"/>
    </source>
</evidence>
<evidence type="ECO:0000259" key="8">
    <source>
        <dbReference type="PROSITE" id="PS50110"/>
    </source>
</evidence>
<dbReference type="Pfam" id="PF00196">
    <property type="entry name" value="GerE"/>
    <property type="match status" value="1"/>
</dbReference>
<dbReference type="CDD" id="cd06170">
    <property type="entry name" value="LuxR_C_like"/>
    <property type="match status" value="1"/>
</dbReference>
<dbReference type="Pfam" id="PF00072">
    <property type="entry name" value="Response_reg"/>
    <property type="match status" value="1"/>
</dbReference>
<dbReference type="SUPFAM" id="SSF52172">
    <property type="entry name" value="CheY-like"/>
    <property type="match status" value="1"/>
</dbReference>
<comment type="caution">
    <text evidence="9">The sequence shown here is derived from an EMBL/GenBank/DDBJ whole genome shotgun (WGS) entry which is preliminary data.</text>
</comment>
<dbReference type="Proteomes" id="UP001597040">
    <property type="component" value="Unassembled WGS sequence"/>
</dbReference>
<evidence type="ECO:0000313" key="9">
    <source>
        <dbReference type="EMBL" id="MFD1037247.1"/>
    </source>
</evidence>
<dbReference type="InterPro" id="IPR001789">
    <property type="entry name" value="Sig_transdc_resp-reg_receiver"/>
</dbReference>
<name>A0ABW3LFV2_9BACI</name>
<feature type="domain" description="HTH luxR-type" evidence="7">
    <location>
        <begin position="152"/>
        <end position="217"/>
    </location>
</feature>
<dbReference type="InterPro" id="IPR011006">
    <property type="entry name" value="CheY-like_superfamily"/>
</dbReference>
<keyword evidence="2 6" id="KW-0597">Phosphoprotein</keyword>
<evidence type="ECO:0000256" key="4">
    <source>
        <dbReference type="ARBA" id="ARBA00023125"/>
    </source>
</evidence>
<dbReference type="PROSITE" id="PS50110">
    <property type="entry name" value="RESPONSE_REGULATORY"/>
    <property type="match status" value="1"/>
</dbReference>
<evidence type="ECO:0000256" key="2">
    <source>
        <dbReference type="ARBA" id="ARBA00022553"/>
    </source>
</evidence>
<organism evidence="9 10">
    <name type="scientific">Virgibacillus byunsanensis</name>
    <dbReference type="NCBI Taxonomy" id="570945"/>
    <lineage>
        <taxon>Bacteria</taxon>
        <taxon>Bacillati</taxon>
        <taxon>Bacillota</taxon>
        <taxon>Bacilli</taxon>
        <taxon>Bacillales</taxon>
        <taxon>Bacillaceae</taxon>
        <taxon>Virgibacillus</taxon>
    </lineage>
</organism>
<feature type="domain" description="Response regulatory" evidence="8">
    <location>
        <begin position="3"/>
        <end position="119"/>
    </location>
</feature>
<protein>
    <submittedName>
        <fullName evidence="9">Response regulator</fullName>
    </submittedName>
</protein>
<keyword evidence="3" id="KW-0805">Transcription regulation</keyword>
<dbReference type="InterPro" id="IPR058245">
    <property type="entry name" value="NreC/VraR/RcsB-like_REC"/>
</dbReference>
<dbReference type="EMBL" id="JBHTKJ010000007">
    <property type="protein sequence ID" value="MFD1037247.1"/>
    <property type="molecule type" value="Genomic_DNA"/>
</dbReference>
<gene>
    <name evidence="9" type="ORF">ACFQ3N_02255</name>
</gene>
<dbReference type="PROSITE" id="PS50043">
    <property type="entry name" value="HTH_LUXR_2"/>
    <property type="match status" value="1"/>
</dbReference>
<proteinExistence type="predicted"/>
<dbReference type="CDD" id="cd17535">
    <property type="entry name" value="REC_NarL-like"/>
    <property type="match status" value="1"/>
</dbReference>
<keyword evidence="5" id="KW-0804">Transcription</keyword>
<reference evidence="10" key="1">
    <citation type="journal article" date="2019" name="Int. J. Syst. Evol. Microbiol.">
        <title>The Global Catalogue of Microorganisms (GCM) 10K type strain sequencing project: providing services to taxonomists for standard genome sequencing and annotation.</title>
        <authorList>
            <consortium name="The Broad Institute Genomics Platform"/>
            <consortium name="The Broad Institute Genome Sequencing Center for Infectious Disease"/>
            <person name="Wu L."/>
            <person name="Ma J."/>
        </authorList>
    </citation>
    <scope>NUCLEOTIDE SEQUENCE [LARGE SCALE GENOMIC DNA]</scope>
    <source>
        <strain evidence="10">CCUG 56754</strain>
    </source>
</reference>
<dbReference type="SMART" id="SM00448">
    <property type="entry name" value="REC"/>
    <property type="match status" value="1"/>
</dbReference>
<dbReference type="InterPro" id="IPR000792">
    <property type="entry name" value="Tscrpt_reg_LuxR_C"/>
</dbReference>
<evidence type="ECO:0000313" key="10">
    <source>
        <dbReference type="Proteomes" id="UP001597040"/>
    </source>
</evidence>
<dbReference type="Gene3D" id="3.40.50.2300">
    <property type="match status" value="1"/>
</dbReference>
<accession>A0ABW3LFV2</accession>
<keyword evidence="4" id="KW-0238">DNA-binding</keyword>
<dbReference type="InterPro" id="IPR039420">
    <property type="entry name" value="WalR-like"/>
</dbReference>